<dbReference type="PANTHER" id="PTHR45719:SF8">
    <property type="entry name" value="BETA-GLUCURONOSYLTRANSFERASE GLCAT14C"/>
    <property type="match status" value="1"/>
</dbReference>
<dbReference type="Proteomes" id="UP000636709">
    <property type="component" value="Unassembled WGS sequence"/>
</dbReference>
<reference evidence="2" key="1">
    <citation type="submission" date="2020-07" db="EMBL/GenBank/DDBJ databases">
        <title>Genome sequence and genetic diversity analysis of an under-domesticated orphan crop, white fonio (Digitaria exilis).</title>
        <authorList>
            <person name="Bennetzen J.L."/>
            <person name="Chen S."/>
            <person name="Ma X."/>
            <person name="Wang X."/>
            <person name="Yssel A.E.J."/>
            <person name="Chaluvadi S.R."/>
            <person name="Johnson M."/>
            <person name="Gangashetty P."/>
            <person name="Hamidou F."/>
            <person name="Sanogo M.D."/>
            <person name="Zwaenepoel A."/>
            <person name="Wallace J."/>
            <person name="Van De Peer Y."/>
            <person name="Van Deynze A."/>
        </authorList>
    </citation>
    <scope>NUCLEOTIDE SEQUENCE</scope>
    <source>
        <tissue evidence="2">Leaves</tissue>
    </source>
</reference>
<gene>
    <name evidence="2" type="ORF">HU200_003518</name>
</gene>
<keyword evidence="3" id="KW-1185">Reference proteome</keyword>
<evidence type="ECO:0000313" key="2">
    <source>
        <dbReference type="EMBL" id="KAF8776419.1"/>
    </source>
</evidence>
<dbReference type="OrthoDB" id="2019572at2759"/>
<dbReference type="PANTHER" id="PTHR45719">
    <property type="entry name" value="GLYCOSYLTRANSFERASE"/>
    <property type="match status" value="1"/>
</dbReference>
<accession>A0A835FTT6</accession>
<proteinExistence type="predicted"/>
<dbReference type="InterPro" id="IPR044610">
    <property type="entry name" value="GLCAT14A/B/C"/>
</dbReference>
<dbReference type="EMBL" id="JACEFO010000195">
    <property type="protein sequence ID" value="KAF8776419.1"/>
    <property type="molecule type" value="Genomic_DNA"/>
</dbReference>
<feature type="compositionally biased region" description="Pro residues" evidence="1">
    <location>
        <begin position="62"/>
        <end position="76"/>
    </location>
</feature>
<name>A0A835FTT6_9POAL</name>
<dbReference type="AlphaFoldDB" id="A0A835FTT6"/>
<evidence type="ECO:0000256" key="1">
    <source>
        <dbReference type="SAM" id="MobiDB-lite"/>
    </source>
</evidence>
<dbReference type="GO" id="GO:0015020">
    <property type="term" value="F:glucuronosyltransferase activity"/>
    <property type="evidence" value="ECO:0007669"/>
    <property type="project" value="InterPro"/>
</dbReference>
<organism evidence="2 3">
    <name type="scientific">Digitaria exilis</name>
    <dbReference type="NCBI Taxonomy" id="1010633"/>
    <lineage>
        <taxon>Eukaryota</taxon>
        <taxon>Viridiplantae</taxon>
        <taxon>Streptophyta</taxon>
        <taxon>Embryophyta</taxon>
        <taxon>Tracheophyta</taxon>
        <taxon>Spermatophyta</taxon>
        <taxon>Magnoliopsida</taxon>
        <taxon>Liliopsida</taxon>
        <taxon>Poales</taxon>
        <taxon>Poaceae</taxon>
        <taxon>PACMAD clade</taxon>
        <taxon>Panicoideae</taxon>
        <taxon>Panicodae</taxon>
        <taxon>Paniceae</taxon>
        <taxon>Anthephorinae</taxon>
        <taxon>Digitaria</taxon>
    </lineage>
</organism>
<sequence length="134" mass="14306">MANSGAPFAHSFANDNSVLDMIDSKLLGRAPDRFTPGGWCLGSSKPNWTSTVHPRTPETAPVVPPTPSPRLAAPPAPPYASPSFHLHSISPLRLTALDLCFAPPRLLLGRSDPSVSLRPAVFVLTAARLPLPRR</sequence>
<protein>
    <submittedName>
        <fullName evidence="2">Uncharacterized protein</fullName>
    </submittedName>
</protein>
<evidence type="ECO:0000313" key="3">
    <source>
        <dbReference type="Proteomes" id="UP000636709"/>
    </source>
</evidence>
<comment type="caution">
    <text evidence="2">The sequence shown here is derived from an EMBL/GenBank/DDBJ whole genome shotgun (WGS) entry which is preliminary data.</text>
</comment>
<feature type="region of interest" description="Disordered" evidence="1">
    <location>
        <begin position="45"/>
        <end position="76"/>
    </location>
</feature>